<organism evidence="1 2">
    <name type="scientific">Candidatus Lokiarchaeum ossiferum</name>
    <dbReference type="NCBI Taxonomy" id="2951803"/>
    <lineage>
        <taxon>Archaea</taxon>
        <taxon>Promethearchaeati</taxon>
        <taxon>Promethearchaeota</taxon>
        <taxon>Promethearchaeia</taxon>
        <taxon>Promethearchaeales</taxon>
        <taxon>Promethearchaeaceae</taxon>
        <taxon>Candidatus Lokiarchaeum</taxon>
    </lineage>
</organism>
<evidence type="ECO:0000313" key="2">
    <source>
        <dbReference type="Proteomes" id="UP001208689"/>
    </source>
</evidence>
<proteinExistence type="predicted"/>
<reference evidence="1" key="1">
    <citation type="submission" date="2022-09" db="EMBL/GenBank/DDBJ databases">
        <title>Actin cytoskeleton and complex cell architecture in an #Asgard archaeon.</title>
        <authorList>
            <person name="Ponce Toledo R.I."/>
            <person name="Schleper C."/>
            <person name="Rodrigues Oliveira T."/>
            <person name="Wollweber F."/>
            <person name="Xu J."/>
            <person name="Rittmann S."/>
            <person name="Klingl A."/>
            <person name="Pilhofer M."/>
        </authorList>
    </citation>
    <scope>NUCLEOTIDE SEQUENCE</scope>
    <source>
        <strain evidence="1">B-35</strain>
    </source>
</reference>
<evidence type="ECO:0008006" key="3">
    <source>
        <dbReference type="Google" id="ProtNLM"/>
    </source>
</evidence>
<dbReference type="SUPFAM" id="SSF48239">
    <property type="entry name" value="Terpenoid cyclases/Protein prenyltransferases"/>
    <property type="match status" value="1"/>
</dbReference>
<dbReference type="Proteomes" id="UP001208689">
    <property type="component" value="Chromosome"/>
</dbReference>
<name>A0ABY6I089_9ARCH</name>
<sequence length="311" mass="36140">MSPKKISPDKMEEISHFFFNSAREIEKAQFKFTFLNGSANSVCKALEQYQNADGGFGHGLEPDFRLPLSSPMATSIGLRILDSLPESPKKREMISKTSDFLFDSYNPARKGWFAIRSEVNNYPHAPWWKYDPDINMTIIDKNWGNPSAEILAYLLKYKTLISPNMHKIIPDCVEKAINNIVNKVEFGSENEIFCYLHLFPILDVEDQETIRAKLSLAINKLVILDDSQWNRYVPQPLEFFPSPSNERFSFPEEHISHNLDFLIEKLYKFGHFSPTWNFDYPSDMKSVPDEWSGQLTLKYLKILKNYGRIEF</sequence>
<gene>
    <name evidence="1" type="ORF">NEF87_004822</name>
</gene>
<dbReference type="EMBL" id="CP104013">
    <property type="protein sequence ID" value="UYP48537.1"/>
    <property type="molecule type" value="Genomic_DNA"/>
</dbReference>
<accession>A0ABY6I089</accession>
<dbReference type="InterPro" id="IPR008930">
    <property type="entry name" value="Terpenoid_cyclase/PrenylTrfase"/>
</dbReference>
<evidence type="ECO:0000313" key="1">
    <source>
        <dbReference type="EMBL" id="UYP48537.1"/>
    </source>
</evidence>
<keyword evidence="2" id="KW-1185">Reference proteome</keyword>
<protein>
    <recommendedName>
        <fullName evidence="3">Prenyltransferase</fullName>
    </recommendedName>
</protein>